<evidence type="ECO:0000313" key="2">
    <source>
        <dbReference type="EMBL" id="RDX42767.1"/>
    </source>
</evidence>
<dbReference type="OrthoDB" id="2754254at2759"/>
<organism evidence="2 3">
    <name type="scientific">Lentinus brumalis</name>
    <dbReference type="NCBI Taxonomy" id="2498619"/>
    <lineage>
        <taxon>Eukaryota</taxon>
        <taxon>Fungi</taxon>
        <taxon>Dikarya</taxon>
        <taxon>Basidiomycota</taxon>
        <taxon>Agaricomycotina</taxon>
        <taxon>Agaricomycetes</taxon>
        <taxon>Polyporales</taxon>
        <taxon>Polyporaceae</taxon>
        <taxon>Lentinus</taxon>
    </lineage>
</organism>
<keyword evidence="3" id="KW-1185">Reference proteome</keyword>
<dbReference type="EMBL" id="KZ857477">
    <property type="protein sequence ID" value="RDX42767.1"/>
    <property type="molecule type" value="Genomic_DNA"/>
</dbReference>
<feature type="compositionally biased region" description="Pro residues" evidence="1">
    <location>
        <begin position="124"/>
        <end position="134"/>
    </location>
</feature>
<sequence length="349" mass="38812">MRFVAYPDRPFLPRLPLDLWLDMLDDFDVDTLLRIRATNSVGDGYVAATLCHRLYQYLHDAVNYEAFVSALEDTGAVLGGYGALRILFPLPHRPLPRFADVFAPLGTYERLVAHLVVVQGFTQSPPPPDPPQAPPVIEDVDGSASSDSDDETVEEPVAPGARRVATRTVLSKGTFRITVVQSTVQCPLLALTAEWNSAQFTYISARDFCSSYSRLNSEGRALVNPLRLKRFRKIPRSLQAEVSTWRADGWEVAREWWPWAAGLCCPGALSEGCGAATRYFGDRFCSRGVLGAVWAQGDSEEVATQRDVWQRETVMWWRGGDLCGRPCHGRMRFILPGARVCHKNAVIGL</sequence>
<dbReference type="AlphaFoldDB" id="A0A371CR96"/>
<evidence type="ECO:0008006" key="4">
    <source>
        <dbReference type="Google" id="ProtNLM"/>
    </source>
</evidence>
<accession>A0A371CR96</accession>
<evidence type="ECO:0000313" key="3">
    <source>
        <dbReference type="Proteomes" id="UP000256964"/>
    </source>
</evidence>
<reference evidence="2 3" key="1">
    <citation type="journal article" date="2018" name="Biotechnol. Biofuels">
        <title>Integrative visual omics of the white-rot fungus Polyporus brumalis exposes the biotechnological potential of its oxidative enzymes for delignifying raw plant biomass.</title>
        <authorList>
            <person name="Miyauchi S."/>
            <person name="Rancon A."/>
            <person name="Drula E."/>
            <person name="Hage H."/>
            <person name="Chaduli D."/>
            <person name="Favel A."/>
            <person name="Grisel S."/>
            <person name="Henrissat B."/>
            <person name="Herpoel-Gimbert I."/>
            <person name="Ruiz-Duenas F.J."/>
            <person name="Chevret D."/>
            <person name="Hainaut M."/>
            <person name="Lin J."/>
            <person name="Wang M."/>
            <person name="Pangilinan J."/>
            <person name="Lipzen A."/>
            <person name="Lesage-Meessen L."/>
            <person name="Navarro D."/>
            <person name="Riley R."/>
            <person name="Grigoriev I.V."/>
            <person name="Zhou S."/>
            <person name="Raouche S."/>
            <person name="Rosso M.N."/>
        </authorList>
    </citation>
    <scope>NUCLEOTIDE SEQUENCE [LARGE SCALE GENOMIC DNA]</scope>
    <source>
        <strain evidence="2 3">BRFM 1820</strain>
    </source>
</reference>
<protein>
    <recommendedName>
        <fullName evidence="4">F-box domain-containing protein</fullName>
    </recommendedName>
</protein>
<dbReference type="Proteomes" id="UP000256964">
    <property type="component" value="Unassembled WGS sequence"/>
</dbReference>
<feature type="region of interest" description="Disordered" evidence="1">
    <location>
        <begin position="123"/>
        <end position="159"/>
    </location>
</feature>
<evidence type="ECO:0000256" key="1">
    <source>
        <dbReference type="SAM" id="MobiDB-lite"/>
    </source>
</evidence>
<proteinExistence type="predicted"/>
<name>A0A371CR96_9APHY</name>
<gene>
    <name evidence="2" type="ORF">OH76DRAFT_1488393</name>
</gene>